<dbReference type="Gramene" id="Solyc06g064675.1.1">
    <property type="protein sequence ID" value="Solyc06g064675.1.1"/>
    <property type="gene ID" value="Solyc06g064675.1"/>
</dbReference>
<dbReference type="AlphaFoldDB" id="A0A3Q7HRV0"/>
<sequence length="67" mass="7918">MKVTLNFRYGKQRKTRHIFNIEVQFFKIRKPPPQPCIHIIEVFSVAKVMECTYPDFVEGSYVWGVIG</sequence>
<evidence type="ECO:0000313" key="2">
    <source>
        <dbReference type="Proteomes" id="UP000004994"/>
    </source>
</evidence>
<name>A0A3Q7HRV0_SOLLC</name>
<dbReference type="Proteomes" id="UP000004994">
    <property type="component" value="Chromosome 6"/>
</dbReference>
<protein>
    <submittedName>
        <fullName evidence="1">Uncharacterized protein</fullName>
    </submittedName>
</protein>
<proteinExistence type="predicted"/>
<dbReference type="EnsemblPlants" id="Solyc06g064675.1.1">
    <property type="protein sequence ID" value="Solyc06g064675.1.1"/>
    <property type="gene ID" value="Solyc06g064675.1"/>
</dbReference>
<organism evidence="1">
    <name type="scientific">Solanum lycopersicum</name>
    <name type="common">Tomato</name>
    <name type="synonym">Lycopersicon esculentum</name>
    <dbReference type="NCBI Taxonomy" id="4081"/>
    <lineage>
        <taxon>Eukaryota</taxon>
        <taxon>Viridiplantae</taxon>
        <taxon>Streptophyta</taxon>
        <taxon>Embryophyta</taxon>
        <taxon>Tracheophyta</taxon>
        <taxon>Spermatophyta</taxon>
        <taxon>Magnoliopsida</taxon>
        <taxon>eudicotyledons</taxon>
        <taxon>Gunneridae</taxon>
        <taxon>Pentapetalae</taxon>
        <taxon>asterids</taxon>
        <taxon>lamiids</taxon>
        <taxon>Solanales</taxon>
        <taxon>Solanaceae</taxon>
        <taxon>Solanoideae</taxon>
        <taxon>Solaneae</taxon>
        <taxon>Solanum</taxon>
        <taxon>Solanum subgen. Lycopersicon</taxon>
    </lineage>
</organism>
<reference evidence="1" key="2">
    <citation type="submission" date="2019-01" db="UniProtKB">
        <authorList>
            <consortium name="EnsemblPlants"/>
        </authorList>
    </citation>
    <scope>IDENTIFICATION</scope>
    <source>
        <strain evidence="1">cv. Heinz 1706</strain>
    </source>
</reference>
<accession>A0A3Q7HRV0</accession>
<evidence type="ECO:0000313" key="1">
    <source>
        <dbReference type="EnsemblPlants" id="Solyc06g064675.1.1"/>
    </source>
</evidence>
<keyword evidence="2" id="KW-1185">Reference proteome</keyword>
<reference evidence="1" key="1">
    <citation type="journal article" date="2012" name="Nature">
        <title>The tomato genome sequence provides insights into fleshy fruit evolution.</title>
        <authorList>
            <consortium name="Tomato Genome Consortium"/>
        </authorList>
    </citation>
    <scope>NUCLEOTIDE SEQUENCE [LARGE SCALE GENOMIC DNA]</scope>
    <source>
        <strain evidence="1">cv. Heinz 1706</strain>
    </source>
</reference>
<dbReference type="InParanoid" id="A0A3Q7HRV0"/>